<dbReference type="EMBL" id="JAAIUW010000002">
    <property type="protein sequence ID" value="KAF7842036.1"/>
    <property type="molecule type" value="Genomic_DNA"/>
</dbReference>
<evidence type="ECO:0000313" key="2">
    <source>
        <dbReference type="EMBL" id="KAF7842036.1"/>
    </source>
</evidence>
<evidence type="ECO:0000256" key="1">
    <source>
        <dbReference type="SAM" id="MobiDB-lite"/>
    </source>
</evidence>
<keyword evidence="3" id="KW-1185">Reference proteome</keyword>
<reference evidence="2" key="1">
    <citation type="submission" date="2020-09" db="EMBL/GenBank/DDBJ databases">
        <title>Genome-Enabled Discovery of Anthraquinone Biosynthesis in Senna tora.</title>
        <authorList>
            <person name="Kang S.-H."/>
            <person name="Pandey R.P."/>
            <person name="Lee C.-M."/>
            <person name="Sim J.-S."/>
            <person name="Jeong J.-T."/>
            <person name="Choi B.-S."/>
            <person name="Jung M."/>
            <person name="Ginzburg D."/>
            <person name="Zhao K."/>
            <person name="Won S.Y."/>
            <person name="Oh T.-J."/>
            <person name="Yu Y."/>
            <person name="Kim N.-H."/>
            <person name="Lee O.R."/>
            <person name="Lee T.-H."/>
            <person name="Bashyal P."/>
            <person name="Kim T.-S."/>
            <person name="Lee W.-H."/>
            <person name="Kawkins C."/>
            <person name="Kim C.-K."/>
            <person name="Kim J.S."/>
            <person name="Ahn B.O."/>
            <person name="Rhee S.Y."/>
            <person name="Sohng J.K."/>
        </authorList>
    </citation>
    <scope>NUCLEOTIDE SEQUENCE</scope>
    <source>
        <tissue evidence="2">Leaf</tissue>
    </source>
</reference>
<dbReference type="Proteomes" id="UP000634136">
    <property type="component" value="Unassembled WGS sequence"/>
</dbReference>
<comment type="caution">
    <text evidence="2">The sequence shown here is derived from an EMBL/GenBank/DDBJ whole genome shotgun (WGS) entry which is preliminary data.</text>
</comment>
<evidence type="ECO:0000313" key="3">
    <source>
        <dbReference type="Proteomes" id="UP000634136"/>
    </source>
</evidence>
<protein>
    <submittedName>
        <fullName evidence="2">Uncharacterized protein</fullName>
    </submittedName>
</protein>
<dbReference type="AlphaFoldDB" id="A0A835CGF2"/>
<name>A0A835CGF2_9FABA</name>
<organism evidence="2 3">
    <name type="scientific">Senna tora</name>
    <dbReference type="NCBI Taxonomy" id="362788"/>
    <lineage>
        <taxon>Eukaryota</taxon>
        <taxon>Viridiplantae</taxon>
        <taxon>Streptophyta</taxon>
        <taxon>Embryophyta</taxon>
        <taxon>Tracheophyta</taxon>
        <taxon>Spermatophyta</taxon>
        <taxon>Magnoliopsida</taxon>
        <taxon>eudicotyledons</taxon>
        <taxon>Gunneridae</taxon>
        <taxon>Pentapetalae</taxon>
        <taxon>rosids</taxon>
        <taxon>fabids</taxon>
        <taxon>Fabales</taxon>
        <taxon>Fabaceae</taxon>
        <taxon>Caesalpinioideae</taxon>
        <taxon>Cassia clade</taxon>
        <taxon>Senna</taxon>
    </lineage>
</organism>
<feature type="compositionally biased region" description="Acidic residues" evidence="1">
    <location>
        <begin position="32"/>
        <end position="53"/>
    </location>
</feature>
<sequence>MKYGGEHGGHHVGGVLAAGSGRSGGATRDNADDGEDVVENQEEAAERGEEELAMPENREIVELEFPL</sequence>
<proteinExistence type="predicted"/>
<feature type="region of interest" description="Disordered" evidence="1">
    <location>
        <begin position="1"/>
        <end position="57"/>
    </location>
</feature>
<accession>A0A835CGF2</accession>
<gene>
    <name evidence="2" type="ORF">G2W53_004334</name>
</gene>